<dbReference type="EMBL" id="GBRH01180041">
    <property type="protein sequence ID" value="JAE17855.1"/>
    <property type="molecule type" value="Transcribed_RNA"/>
</dbReference>
<accession>A0A0A9FYE0</accession>
<reference evidence="1" key="2">
    <citation type="journal article" date="2015" name="Data Brief">
        <title>Shoot transcriptome of the giant reed, Arundo donax.</title>
        <authorList>
            <person name="Barrero R.A."/>
            <person name="Guerrero F.D."/>
            <person name="Moolhuijzen P."/>
            <person name="Goolsby J.A."/>
            <person name="Tidwell J."/>
            <person name="Bellgard S.E."/>
            <person name="Bellgard M.I."/>
        </authorList>
    </citation>
    <scope>NUCLEOTIDE SEQUENCE</scope>
    <source>
        <tissue evidence="1">Shoot tissue taken approximately 20 cm above the soil surface</tissue>
    </source>
</reference>
<reference evidence="1" key="1">
    <citation type="submission" date="2014-09" db="EMBL/GenBank/DDBJ databases">
        <authorList>
            <person name="Magalhaes I.L.F."/>
            <person name="Oliveira U."/>
            <person name="Santos F.R."/>
            <person name="Vidigal T.H.D.A."/>
            <person name="Brescovit A.D."/>
            <person name="Santos A.J."/>
        </authorList>
    </citation>
    <scope>NUCLEOTIDE SEQUENCE</scope>
    <source>
        <tissue evidence="1">Shoot tissue taken approximately 20 cm above the soil surface</tissue>
    </source>
</reference>
<name>A0A0A9FYE0_ARUDO</name>
<proteinExistence type="predicted"/>
<organism evidence="1">
    <name type="scientific">Arundo donax</name>
    <name type="common">Giant reed</name>
    <name type="synonym">Donax arundinaceus</name>
    <dbReference type="NCBI Taxonomy" id="35708"/>
    <lineage>
        <taxon>Eukaryota</taxon>
        <taxon>Viridiplantae</taxon>
        <taxon>Streptophyta</taxon>
        <taxon>Embryophyta</taxon>
        <taxon>Tracheophyta</taxon>
        <taxon>Spermatophyta</taxon>
        <taxon>Magnoliopsida</taxon>
        <taxon>Liliopsida</taxon>
        <taxon>Poales</taxon>
        <taxon>Poaceae</taxon>
        <taxon>PACMAD clade</taxon>
        <taxon>Arundinoideae</taxon>
        <taxon>Arundineae</taxon>
        <taxon>Arundo</taxon>
    </lineage>
</organism>
<evidence type="ECO:0000313" key="1">
    <source>
        <dbReference type="EMBL" id="JAE17855.1"/>
    </source>
</evidence>
<dbReference type="AlphaFoldDB" id="A0A0A9FYE0"/>
<protein>
    <submittedName>
        <fullName evidence="1">Uncharacterized protein</fullName>
    </submittedName>
</protein>
<sequence length="40" mass="4618">MEKFLFSFAFCELSEVVRLGAFYCLGIRFLVHGSFADNPR</sequence>